<dbReference type="SUPFAM" id="SSF55298">
    <property type="entry name" value="YjgF-like"/>
    <property type="match status" value="1"/>
</dbReference>
<keyword evidence="2 3" id="KW-0028">Amino-acid biosynthesis</keyword>
<evidence type="ECO:0000256" key="2">
    <source>
        <dbReference type="PIRSR" id="PIRSR005965-1"/>
    </source>
</evidence>
<gene>
    <name evidence="4" type="primary">aroH</name>
    <name evidence="4" type="ORF">D3Z33_06945</name>
</gene>
<dbReference type="Proteomes" id="UP000467132">
    <property type="component" value="Unassembled WGS sequence"/>
</dbReference>
<dbReference type="OrthoDB" id="9802232at2"/>
<feature type="binding site" evidence="2">
    <location>
        <position position="89"/>
    </location>
    <ligand>
        <name>prephenate</name>
        <dbReference type="ChEBI" id="CHEBI:29934"/>
    </ligand>
</feature>
<feature type="binding site" evidence="2">
    <location>
        <position position="107"/>
    </location>
    <ligand>
        <name>prephenate</name>
        <dbReference type="ChEBI" id="CHEBI:29934"/>
    </ligand>
</feature>
<dbReference type="Gene3D" id="3.30.1330.40">
    <property type="entry name" value="RutC-like"/>
    <property type="match status" value="1"/>
</dbReference>
<dbReference type="PROSITE" id="PS51167">
    <property type="entry name" value="CHORISMATE_MUT_1"/>
    <property type="match status" value="1"/>
</dbReference>
<dbReference type="UniPathway" id="UPA00120">
    <property type="reaction ID" value="UER00203"/>
</dbReference>
<protein>
    <recommendedName>
        <fullName evidence="1 3">chorismate mutase</fullName>
        <ecNumber evidence="1 3">5.4.99.5</ecNumber>
    </recommendedName>
</protein>
<dbReference type="GO" id="GO:0009073">
    <property type="term" value="P:aromatic amino acid family biosynthetic process"/>
    <property type="evidence" value="ECO:0007669"/>
    <property type="project" value="UniProtKB-UniRule"/>
</dbReference>
<dbReference type="EC" id="5.4.99.5" evidence="1 3"/>
<dbReference type="PANTHER" id="PTHR21164:SF0">
    <property type="entry name" value="CHORISMATE MUTASE AROH"/>
    <property type="match status" value="1"/>
</dbReference>
<dbReference type="PIRSF" id="PIRSF005965">
    <property type="entry name" value="Chor_mut_AroH"/>
    <property type="match status" value="1"/>
</dbReference>
<dbReference type="AlphaFoldDB" id="A0A845QYJ7"/>
<dbReference type="InterPro" id="IPR035959">
    <property type="entry name" value="RutC-like_sf"/>
</dbReference>
<name>A0A845QYJ7_9CLOT</name>
<dbReference type="PANTHER" id="PTHR21164">
    <property type="entry name" value="CHORISMATE MUTASE"/>
    <property type="match status" value="1"/>
</dbReference>
<reference evidence="4 5" key="1">
    <citation type="submission" date="2018-08" db="EMBL/GenBank/DDBJ databases">
        <title>Murine metabolic-syndrome-specific gut microbial biobank.</title>
        <authorList>
            <person name="Liu C."/>
        </authorList>
    </citation>
    <scope>NUCLEOTIDE SEQUENCE [LARGE SCALE GENOMIC DNA]</scope>
    <source>
        <strain evidence="4 5">583</strain>
    </source>
</reference>
<evidence type="ECO:0000313" key="4">
    <source>
        <dbReference type="EMBL" id="NBI06596.1"/>
    </source>
</evidence>
<accession>A0A845QYJ7</accession>
<keyword evidence="3 4" id="KW-0413">Isomerase</keyword>
<comment type="caution">
    <text evidence="4">The sequence shown here is derived from an EMBL/GenBank/DDBJ whole genome shotgun (WGS) entry which is preliminary data.</text>
</comment>
<organism evidence="4 5">
    <name type="scientific">Senegalia massiliensis</name>
    <dbReference type="NCBI Taxonomy" id="1720316"/>
    <lineage>
        <taxon>Bacteria</taxon>
        <taxon>Bacillati</taxon>
        <taxon>Bacillota</taxon>
        <taxon>Clostridia</taxon>
        <taxon>Eubacteriales</taxon>
        <taxon>Clostridiaceae</taxon>
        <taxon>Senegalia</taxon>
    </lineage>
</organism>
<evidence type="ECO:0000313" key="5">
    <source>
        <dbReference type="Proteomes" id="UP000467132"/>
    </source>
</evidence>
<evidence type="ECO:0000256" key="1">
    <source>
        <dbReference type="NCBIfam" id="TIGR01796"/>
    </source>
</evidence>
<evidence type="ECO:0000256" key="3">
    <source>
        <dbReference type="PROSITE-ProRule" id="PRU00514"/>
    </source>
</evidence>
<dbReference type="GO" id="GO:0046417">
    <property type="term" value="P:chorismate metabolic process"/>
    <property type="evidence" value="ECO:0007669"/>
    <property type="project" value="TreeGrafter"/>
</dbReference>
<sequence>MRVISIRGAITVEKNTSENILDNTTKLLETIIKKNNIKSKDIISVLFTATSDIDSAYPAKAARQMGLLDCSLLCFQEMYVKDSLSRCIRVLLMLNSIKSQTEVNHIYLKEAKVLRKDI</sequence>
<dbReference type="RefSeq" id="WP_160197086.1">
    <property type="nucleotide sequence ID" value="NZ_QXXA01000007.1"/>
</dbReference>
<comment type="catalytic activity">
    <reaction evidence="3">
        <text>chorismate = prephenate</text>
        <dbReference type="Rhea" id="RHEA:13897"/>
        <dbReference type="ChEBI" id="CHEBI:29748"/>
        <dbReference type="ChEBI" id="CHEBI:29934"/>
        <dbReference type="EC" id="5.4.99.5"/>
    </reaction>
</comment>
<dbReference type="GO" id="GO:0008652">
    <property type="term" value="P:amino acid biosynthetic process"/>
    <property type="evidence" value="ECO:0007669"/>
    <property type="project" value="UniProtKB-UniRule"/>
</dbReference>
<dbReference type="EMBL" id="QXXA01000007">
    <property type="protein sequence ID" value="NBI06596.1"/>
    <property type="molecule type" value="Genomic_DNA"/>
</dbReference>
<feature type="binding site" evidence="2">
    <location>
        <position position="7"/>
    </location>
    <ligand>
        <name>prephenate</name>
        <dbReference type="ChEBI" id="CHEBI:29934"/>
    </ligand>
</feature>
<dbReference type="CDD" id="cd02185">
    <property type="entry name" value="AroH"/>
    <property type="match status" value="1"/>
</dbReference>
<dbReference type="NCBIfam" id="TIGR01796">
    <property type="entry name" value="CM_mono_aroH"/>
    <property type="match status" value="1"/>
</dbReference>
<dbReference type="GO" id="GO:0004106">
    <property type="term" value="F:chorismate mutase activity"/>
    <property type="evidence" value="ECO:0007669"/>
    <property type="project" value="UniProtKB-UniRule"/>
</dbReference>
<dbReference type="Pfam" id="PF07736">
    <property type="entry name" value="CM_1"/>
    <property type="match status" value="1"/>
</dbReference>
<keyword evidence="2 3" id="KW-0057">Aromatic amino acid biosynthesis</keyword>
<dbReference type="InterPro" id="IPR008243">
    <property type="entry name" value="Chorismate_mutase_AroH"/>
</dbReference>
<proteinExistence type="predicted"/>
<keyword evidence="5" id="KW-1185">Reference proteome</keyword>